<dbReference type="Proteomes" id="UP000650466">
    <property type="component" value="Unassembled WGS sequence"/>
</dbReference>
<evidence type="ECO:0000259" key="1">
    <source>
        <dbReference type="Pfam" id="PF13175"/>
    </source>
</evidence>
<dbReference type="Gene3D" id="3.40.50.300">
    <property type="entry name" value="P-loop containing nucleotide triphosphate hydrolases"/>
    <property type="match status" value="1"/>
</dbReference>
<evidence type="ECO:0000313" key="3">
    <source>
        <dbReference type="Proteomes" id="UP000650466"/>
    </source>
</evidence>
<sequence length="93" mass="10737">MKISQINIKNFRLLRNLELNLEKDLSLIIGKNNCGKTSLLSILDKFIGSKANTNSFSYDDFNIEFQKDIKEWVESDNVNENISMGLSIMLHRN</sequence>
<organism evidence="2 3">
    <name type="scientific">Paenibacillus sedimenti</name>
    <dbReference type="NCBI Taxonomy" id="2770274"/>
    <lineage>
        <taxon>Bacteria</taxon>
        <taxon>Bacillati</taxon>
        <taxon>Bacillota</taxon>
        <taxon>Bacilli</taxon>
        <taxon>Bacillales</taxon>
        <taxon>Paenibacillaceae</taxon>
        <taxon>Paenibacillus</taxon>
    </lineage>
</organism>
<proteinExistence type="predicted"/>
<protein>
    <submittedName>
        <fullName evidence="2">AAA family ATPase</fullName>
    </submittedName>
</protein>
<dbReference type="SUPFAM" id="SSF52540">
    <property type="entry name" value="P-loop containing nucleoside triphosphate hydrolases"/>
    <property type="match status" value="1"/>
</dbReference>
<dbReference type="RefSeq" id="WP_188178481.1">
    <property type="nucleotide sequence ID" value="NZ_JACVVD010000024.1"/>
</dbReference>
<dbReference type="InterPro" id="IPR027417">
    <property type="entry name" value="P-loop_NTPase"/>
</dbReference>
<dbReference type="AlphaFoldDB" id="A0A926KWS1"/>
<dbReference type="EMBL" id="JACVVD010000024">
    <property type="protein sequence ID" value="MBD0384723.1"/>
    <property type="molecule type" value="Genomic_DNA"/>
</dbReference>
<accession>A0A926KWS1</accession>
<feature type="domain" description="Endonuclease GajA/Old nuclease/RecF-like AAA" evidence="1">
    <location>
        <begin position="1"/>
        <end position="87"/>
    </location>
</feature>
<gene>
    <name evidence="2" type="ORF">ICC18_32325</name>
</gene>
<keyword evidence="3" id="KW-1185">Reference proteome</keyword>
<evidence type="ECO:0000313" key="2">
    <source>
        <dbReference type="EMBL" id="MBD0384723.1"/>
    </source>
</evidence>
<comment type="caution">
    <text evidence="2">The sequence shown here is derived from an EMBL/GenBank/DDBJ whole genome shotgun (WGS) entry which is preliminary data.</text>
</comment>
<name>A0A926KWS1_9BACL</name>
<reference evidence="2" key="1">
    <citation type="submission" date="2020-09" db="EMBL/GenBank/DDBJ databases">
        <title>Draft Genome Sequence of Paenibacillus sp. WST5.</title>
        <authorList>
            <person name="Bao Z."/>
        </authorList>
    </citation>
    <scope>NUCLEOTIDE SEQUENCE</scope>
    <source>
        <strain evidence="2">WST5</strain>
    </source>
</reference>
<dbReference type="InterPro" id="IPR041685">
    <property type="entry name" value="AAA_GajA/Old/RecF-like"/>
</dbReference>
<dbReference type="Pfam" id="PF13175">
    <property type="entry name" value="AAA_15"/>
    <property type="match status" value="1"/>
</dbReference>